<organism evidence="8 9">
    <name type="scientific">Streptomyces jumonjinensis</name>
    <dbReference type="NCBI Taxonomy" id="1945"/>
    <lineage>
        <taxon>Bacteria</taxon>
        <taxon>Bacillati</taxon>
        <taxon>Actinomycetota</taxon>
        <taxon>Actinomycetes</taxon>
        <taxon>Kitasatosporales</taxon>
        <taxon>Streptomycetaceae</taxon>
        <taxon>Streptomyces</taxon>
    </lineage>
</organism>
<dbReference type="InterPro" id="IPR036259">
    <property type="entry name" value="MFS_trans_sf"/>
</dbReference>
<dbReference type="AlphaFoldDB" id="A0A646KGP5"/>
<keyword evidence="5 7" id="KW-0472">Membrane</keyword>
<feature type="transmembrane region" description="Helical" evidence="7">
    <location>
        <begin position="48"/>
        <end position="70"/>
    </location>
</feature>
<evidence type="ECO:0000256" key="3">
    <source>
        <dbReference type="ARBA" id="ARBA00022692"/>
    </source>
</evidence>
<evidence type="ECO:0000256" key="6">
    <source>
        <dbReference type="SAM" id="MobiDB-lite"/>
    </source>
</evidence>
<evidence type="ECO:0000313" key="9">
    <source>
        <dbReference type="Proteomes" id="UP000419138"/>
    </source>
</evidence>
<dbReference type="SUPFAM" id="SSF103473">
    <property type="entry name" value="MFS general substrate transporter"/>
    <property type="match status" value="1"/>
</dbReference>
<dbReference type="Proteomes" id="UP000419138">
    <property type="component" value="Unassembled WGS sequence"/>
</dbReference>
<feature type="transmembrane region" description="Helical" evidence="7">
    <location>
        <begin position="379"/>
        <end position="398"/>
    </location>
</feature>
<feature type="transmembrane region" description="Helical" evidence="7">
    <location>
        <begin position="162"/>
        <end position="182"/>
    </location>
</feature>
<evidence type="ECO:0000256" key="4">
    <source>
        <dbReference type="ARBA" id="ARBA00022989"/>
    </source>
</evidence>
<evidence type="ECO:0000256" key="5">
    <source>
        <dbReference type="ARBA" id="ARBA00023136"/>
    </source>
</evidence>
<proteinExistence type="predicted"/>
<comment type="caution">
    <text evidence="8">The sequence shown here is derived from an EMBL/GenBank/DDBJ whole genome shotgun (WGS) entry which is preliminary data.</text>
</comment>
<evidence type="ECO:0000256" key="1">
    <source>
        <dbReference type="ARBA" id="ARBA00004651"/>
    </source>
</evidence>
<dbReference type="PANTHER" id="PTHR23513:SF6">
    <property type="entry name" value="MAJOR FACILITATOR SUPERFAMILY ASSOCIATED DOMAIN-CONTAINING PROTEIN"/>
    <property type="match status" value="1"/>
</dbReference>
<evidence type="ECO:0000256" key="7">
    <source>
        <dbReference type="SAM" id="Phobius"/>
    </source>
</evidence>
<feature type="transmembrane region" description="Helical" evidence="7">
    <location>
        <begin position="355"/>
        <end position="373"/>
    </location>
</feature>
<feature type="transmembrane region" description="Helical" evidence="7">
    <location>
        <begin position="291"/>
        <end position="308"/>
    </location>
</feature>
<feature type="transmembrane region" description="Helical" evidence="7">
    <location>
        <begin position="253"/>
        <end position="271"/>
    </location>
</feature>
<dbReference type="OrthoDB" id="9815525at2"/>
<dbReference type="InterPro" id="IPR011701">
    <property type="entry name" value="MFS"/>
</dbReference>
<feature type="transmembrane region" description="Helical" evidence="7">
    <location>
        <begin position="314"/>
        <end position="334"/>
    </location>
</feature>
<feature type="region of interest" description="Disordered" evidence="6">
    <location>
        <begin position="405"/>
        <end position="430"/>
    </location>
</feature>
<accession>A0A646KGP5</accession>
<sequence>MTQKSPWRLPDFRTLFSAVVLNNLAVNIGYLALPLIAVTALDARPAELGVLVTLMTAAFLLIGLPAGAWVDRMRHRRVMITAELTRAALLASIPLAWWLDALTIWQLYAVVLLNGCATVFFDVAHQSILPPMVGRERLIPANAALVGLQAVGQMAGRGAGGGIVQLLTAPIATVAMVLLHLASALRLTAIRPVPLPEPTARPPRLTTQIAEGLRHVLGHRELRALAVAGSLLNLGVQLINTVLPVVFTRELGLSAGVLGLYWAAGGAGALLGSRCARPLARRMGGDYTRTLAVVGLCLVPAPFAIPLIDRGGWLWLSACGWALLTFKFGVDNVLAVTVRQRLTPDALLGRTSATFRFMLFGALALGSALAGLIGELAGVRAAMWVGVGFIVLAVVPLLPSLRRRRPAPSEEDDGTTRTRSMNQRVDVPGQ</sequence>
<dbReference type="Pfam" id="PF07690">
    <property type="entry name" value="MFS_1"/>
    <property type="match status" value="1"/>
</dbReference>
<gene>
    <name evidence="8" type="ORF">FF041_14075</name>
</gene>
<dbReference type="Gene3D" id="1.20.1250.20">
    <property type="entry name" value="MFS general substrate transporter like domains"/>
    <property type="match status" value="1"/>
</dbReference>
<feature type="transmembrane region" description="Helical" evidence="7">
    <location>
        <begin position="224"/>
        <end position="247"/>
    </location>
</feature>
<keyword evidence="3 7" id="KW-0812">Transmembrane</keyword>
<dbReference type="CDD" id="cd06173">
    <property type="entry name" value="MFS_MefA_like"/>
    <property type="match status" value="1"/>
</dbReference>
<dbReference type="EMBL" id="VCLA01000120">
    <property type="protein sequence ID" value="MQT01308.1"/>
    <property type="molecule type" value="Genomic_DNA"/>
</dbReference>
<comment type="subcellular location">
    <subcellularLocation>
        <location evidence="1">Cell membrane</location>
        <topology evidence="1">Multi-pass membrane protein</topology>
    </subcellularLocation>
</comment>
<reference evidence="8 9" key="1">
    <citation type="submission" date="2019-05" db="EMBL/GenBank/DDBJ databases">
        <title>Comparative genomics and metabolomics analyses of clavulanic acid producing Streptomyces species provides insight into specialized metabolism and evolution of beta-lactam biosynthetic gene clusters.</title>
        <authorList>
            <person name="Moore M.A."/>
            <person name="Cruz-Morales P."/>
            <person name="Barona Gomez F."/>
            <person name="Kapil T."/>
        </authorList>
    </citation>
    <scope>NUCLEOTIDE SEQUENCE [LARGE SCALE GENOMIC DNA]</scope>
    <source>
        <strain evidence="8 9">NRRL 5741</strain>
    </source>
</reference>
<name>A0A646KGP5_STRJU</name>
<evidence type="ECO:0000313" key="8">
    <source>
        <dbReference type="EMBL" id="MQT01308.1"/>
    </source>
</evidence>
<dbReference type="GO" id="GO:0005886">
    <property type="term" value="C:plasma membrane"/>
    <property type="evidence" value="ECO:0007669"/>
    <property type="project" value="UniProtKB-SubCell"/>
</dbReference>
<protein>
    <submittedName>
        <fullName evidence="8">MFS transporter</fullName>
    </submittedName>
</protein>
<keyword evidence="2" id="KW-1003">Cell membrane</keyword>
<feature type="transmembrane region" description="Helical" evidence="7">
    <location>
        <begin position="12"/>
        <end position="36"/>
    </location>
</feature>
<dbReference type="RefSeq" id="WP_153523138.1">
    <property type="nucleotide sequence ID" value="NZ_JBEPDZ010000013.1"/>
</dbReference>
<dbReference type="GO" id="GO:0022857">
    <property type="term" value="F:transmembrane transporter activity"/>
    <property type="evidence" value="ECO:0007669"/>
    <property type="project" value="InterPro"/>
</dbReference>
<keyword evidence="9" id="KW-1185">Reference proteome</keyword>
<evidence type="ECO:0000256" key="2">
    <source>
        <dbReference type="ARBA" id="ARBA00022475"/>
    </source>
</evidence>
<dbReference type="PANTHER" id="PTHR23513">
    <property type="entry name" value="INTEGRAL MEMBRANE EFFLUX PROTEIN-RELATED"/>
    <property type="match status" value="1"/>
</dbReference>
<keyword evidence="4 7" id="KW-1133">Transmembrane helix</keyword>